<feature type="transmembrane region" description="Helical" evidence="2">
    <location>
        <begin position="25"/>
        <end position="43"/>
    </location>
</feature>
<keyword evidence="4" id="KW-1185">Reference proteome</keyword>
<evidence type="ECO:0000313" key="3">
    <source>
        <dbReference type="EMBL" id="TGO11264.1"/>
    </source>
</evidence>
<feature type="region of interest" description="Disordered" evidence="1">
    <location>
        <begin position="133"/>
        <end position="156"/>
    </location>
</feature>
<dbReference type="EMBL" id="PQXH01000114">
    <property type="protein sequence ID" value="TGO11264.1"/>
    <property type="molecule type" value="Genomic_DNA"/>
</dbReference>
<accession>A0A4Z1EFN5</accession>
<proteinExistence type="predicted"/>
<evidence type="ECO:0000256" key="1">
    <source>
        <dbReference type="SAM" id="MobiDB-lite"/>
    </source>
</evidence>
<feature type="compositionally biased region" description="Basic and acidic residues" evidence="1">
    <location>
        <begin position="201"/>
        <end position="216"/>
    </location>
</feature>
<gene>
    <name evidence="3" type="ORF">BTUL_0114g00420</name>
</gene>
<dbReference type="OrthoDB" id="3551790at2759"/>
<feature type="compositionally biased region" description="Basic residues" evidence="1">
    <location>
        <begin position="228"/>
        <end position="247"/>
    </location>
</feature>
<keyword evidence="2" id="KW-1133">Transmembrane helix</keyword>
<feature type="region of interest" description="Disordered" evidence="1">
    <location>
        <begin position="194"/>
        <end position="247"/>
    </location>
</feature>
<evidence type="ECO:0000256" key="2">
    <source>
        <dbReference type="SAM" id="Phobius"/>
    </source>
</evidence>
<comment type="caution">
    <text evidence="3">The sequence shown here is derived from an EMBL/GenBank/DDBJ whole genome shotgun (WGS) entry which is preliminary data.</text>
</comment>
<dbReference type="Proteomes" id="UP000297777">
    <property type="component" value="Unassembled WGS sequence"/>
</dbReference>
<evidence type="ECO:0000313" key="4">
    <source>
        <dbReference type="Proteomes" id="UP000297777"/>
    </source>
</evidence>
<organism evidence="3 4">
    <name type="scientific">Botrytis tulipae</name>
    <dbReference type="NCBI Taxonomy" id="87230"/>
    <lineage>
        <taxon>Eukaryota</taxon>
        <taxon>Fungi</taxon>
        <taxon>Dikarya</taxon>
        <taxon>Ascomycota</taxon>
        <taxon>Pezizomycotina</taxon>
        <taxon>Leotiomycetes</taxon>
        <taxon>Helotiales</taxon>
        <taxon>Sclerotiniaceae</taxon>
        <taxon>Botrytis</taxon>
    </lineage>
</organism>
<keyword evidence="2" id="KW-0472">Membrane</keyword>
<feature type="compositionally biased region" description="Basic residues" evidence="1">
    <location>
        <begin position="146"/>
        <end position="155"/>
    </location>
</feature>
<keyword evidence="2" id="KW-0812">Transmembrane</keyword>
<sequence length="247" mass="27736">MSYSWYNETAIARRTSRATRENNTSILQTVFTALGALIIFGILDNITPLWSALGLQSSSVYSEPIETLEYIIIESDYEAADEIPLPLMTPTLPRRTTRGRGAKEVQNEDPLMTPTTLRRSNRVREREARNGLLTPVSTPTTPMRIAKAKGKGKKNSIKEQSFDNFYETLPTPTGQKKVIKGREKQIVLDEYEAFMNEPEEEKAKKPAPKDNFDYEGHSTPWTATQRKNVSKGKLGKTPKGKGQKGKA</sequence>
<protein>
    <submittedName>
        <fullName evidence="3">Uncharacterized protein</fullName>
    </submittedName>
</protein>
<name>A0A4Z1EFN5_9HELO</name>
<dbReference type="AlphaFoldDB" id="A0A4Z1EFN5"/>
<reference evidence="3 4" key="1">
    <citation type="submission" date="2017-12" db="EMBL/GenBank/DDBJ databases">
        <title>Comparative genomics of Botrytis spp.</title>
        <authorList>
            <person name="Valero-Jimenez C.A."/>
            <person name="Tapia P."/>
            <person name="Veloso J."/>
            <person name="Silva-Moreno E."/>
            <person name="Staats M."/>
            <person name="Valdes J.H."/>
            <person name="Van Kan J.A.L."/>
        </authorList>
    </citation>
    <scope>NUCLEOTIDE SEQUENCE [LARGE SCALE GENOMIC DNA]</scope>
    <source>
        <strain evidence="3 4">Bt9001</strain>
    </source>
</reference>